<dbReference type="InterPro" id="IPR000866">
    <property type="entry name" value="AhpC/TSA"/>
</dbReference>
<dbReference type="OrthoDB" id="9815205at2"/>
<name>A0A1I1ND35_9FLAO</name>
<dbReference type="RefSeq" id="WP_092545073.1">
    <property type="nucleotide sequence ID" value="NZ_FOKV01000015.1"/>
</dbReference>
<dbReference type="InterPro" id="IPR013766">
    <property type="entry name" value="Thioredoxin_domain"/>
</dbReference>
<reference evidence="3" key="1">
    <citation type="submission" date="2016-10" db="EMBL/GenBank/DDBJ databases">
        <authorList>
            <person name="Varghese N."/>
            <person name="Submissions S."/>
        </authorList>
    </citation>
    <scope>NUCLEOTIDE SEQUENCE [LARGE SCALE GENOMIC DNA]</scope>
    <source>
        <strain evidence="3">DSM 24499</strain>
    </source>
</reference>
<dbReference type="Gene3D" id="3.40.30.10">
    <property type="entry name" value="Glutaredoxin"/>
    <property type="match status" value="1"/>
</dbReference>
<dbReference type="GO" id="GO:0016491">
    <property type="term" value="F:oxidoreductase activity"/>
    <property type="evidence" value="ECO:0007669"/>
    <property type="project" value="InterPro"/>
</dbReference>
<dbReference type="SUPFAM" id="SSF52833">
    <property type="entry name" value="Thioredoxin-like"/>
    <property type="match status" value="1"/>
</dbReference>
<dbReference type="PANTHER" id="PTHR42852">
    <property type="entry name" value="THIOL:DISULFIDE INTERCHANGE PROTEIN DSBE"/>
    <property type="match status" value="1"/>
</dbReference>
<organism evidence="2 3">
    <name type="scientific">Zunongwangia mangrovi</name>
    <dbReference type="NCBI Taxonomy" id="1334022"/>
    <lineage>
        <taxon>Bacteria</taxon>
        <taxon>Pseudomonadati</taxon>
        <taxon>Bacteroidota</taxon>
        <taxon>Flavobacteriia</taxon>
        <taxon>Flavobacteriales</taxon>
        <taxon>Flavobacteriaceae</taxon>
        <taxon>Zunongwangia</taxon>
    </lineage>
</organism>
<feature type="domain" description="Thioredoxin" evidence="1">
    <location>
        <begin position="126"/>
        <end position="263"/>
    </location>
</feature>
<dbReference type="PROSITE" id="PS51352">
    <property type="entry name" value="THIOREDOXIN_2"/>
    <property type="match status" value="1"/>
</dbReference>
<accession>A0A1I1ND35</accession>
<gene>
    <name evidence="2" type="ORF">SAMN04487907_1159</name>
</gene>
<dbReference type="Proteomes" id="UP000199438">
    <property type="component" value="Unassembled WGS sequence"/>
</dbReference>
<evidence type="ECO:0000313" key="3">
    <source>
        <dbReference type="Proteomes" id="UP000199438"/>
    </source>
</evidence>
<dbReference type="InterPro" id="IPR050553">
    <property type="entry name" value="Thioredoxin_ResA/DsbE_sf"/>
</dbReference>
<dbReference type="CDD" id="cd02966">
    <property type="entry name" value="TlpA_like_family"/>
    <property type="match status" value="1"/>
</dbReference>
<evidence type="ECO:0000259" key="1">
    <source>
        <dbReference type="PROSITE" id="PS51352"/>
    </source>
</evidence>
<dbReference type="AlphaFoldDB" id="A0A1I1ND35"/>
<dbReference type="Pfam" id="PF00578">
    <property type="entry name" value="AhpC-TSA"/>
    <property type="match status" value="1"/>
</dbReference>
<protein>
    <submittedName>
        <fullName evidence="2">Thiol-disulfide isomerase or thioredoxin</fullName>
    </submittedName>
</protein>
<dbReference type="GO" id="GO:0016853">
    <property type="term" value="F:isomerase activity"/>
    <property type="evidence" value="ECO:0007669"/>
    <property type="project" value="UniProtKB-KW"/>
</dbReference>
<dbReference type="PROSITE" id="PS51257">
    <property type="entry name" value="PROKAR_LIPOPROTEIN"/>
    <property type="match status" value="1"/>
</dbReference>
<sequence>MQSIKSSILLLFAFLAIVTGCKEKTPQFGTPNVEIASIQNHFLKWYKYNKIYIDLSKDYHALNSNSEEISKQAFLEELSTGKYFIVRMNSTKELTFYKLVEIPEDGIKTIGDHIAKQAERELRNLSFVNTSLPDLDLKTLKGKSYDISHLKDQYLVLNFWYTTCGKCKTELPDIEALAQKYKYRDIKFLNVSINEEHTLSNFLEDKDYQVAMLRLNKKFVLDSLNIRLFPSYFIIDPNQKVIKVSNNSKQLEKRLKEILAQLK</sequence>
<keyword evidence="3" id="KW-1185">Reference proteome</keyword>
<dbReference type="PANTHER" id="PTHR42852:SF13">
    <property type="entry name" value="PROTEIN DIPZ"/>
    <property type="match status" value="1"/>
</dbReference>
<dbReference type="InterPro" id="IPR036249">
    <property type="entry name" value="Thioredoxin-like_sf"/>
</dbReference>
<proteinExistence type="predicted"/>
<keyword evidence="2" id="KW-0413">Isomerase</keyword>
<dbReference type="STRING" id="1334022.SAMN04487907_1159"/>
<dbReference type="EMBL" id="FOKV01000015">
    <property type="protein sequence ID" value="SFC92703.1"/>
    <property type="molecule type" value="Genomic_DNA"/>
</dbReference>
<dbReference type="GO" id="GO:0016209">
    <property type="term" value="F:antioxidant activity"/>
    <property type="evidence" value="ECO:0007669"/>
    <property type="project" value="InterPro"/>
</dbReference>
<evidence type="ECO:0000313" key="2">
    <source>
        <dbReference type="EMBL" id="SFC92703.1"/>
    </source>
</evidence>